<evidence type="ECO:0000313" key="3">
    <source>
        <dbReference type="RefSeq" id="XP_016945344.3"/>
    </source>
</evidence>
<dbReference type="GeneID" id="108020981"/>
<dbReference type="PANTHER" id="PTHR13318">
    <property type="entry name" value="PARTNER OF PAIRED, ISOFORM B-RELATED"/>
    <property type="match status" value="1"/>
</dbReference>
<feature type="compositionally biased region" description="Basic and acidic residues" evidence="1">
    <location>
        <begin position="7"/>
        <end position="16"/>
    </location>
</feature>
<dbReference type="Proteomes" id="UP001652628">
    <property type="component" value="Chromosome 2L"/>
</dbReference>
<dbReference type="Gene3D" id="3.80.10.10">
    <property type="entry name" value="Ribonuclease Inhibitor"/>
    <property type="match status" value="1"/>
</dbReference>
<reference evidence="3" key="2">
    <citation type="submission" date="2025-08" db="UniProtKB">
        <authorList>
            <consortium name="RefSeq"/>
        </authorList>
    </citation>
    <scope>IDENTIFICATION</scope>
</reference>
<proteinExistence type="predicted"/>
<dbReference type="SUPFAM" id="SSF52047">
    <property type="entry name" value="RNI-like"/>
    <property type="match status" value="1"/>
</dbReference>
<dbReference type="GO" id="GO:0019005">
    <property type="term" value="C:SCF ubiquitin ligase complex"/>
    <property type="evidence" value="ECO:0007669"/>
    <property type="project" value="TreeGrafter"/>
</dbReference>
<accession>A0AB39ZXN3</accession>
<name>A0AB39ZXN3_DROSZ</name>
<evidence type="ECO:0000313" key="2">
    <source>
        <dbReference type="Proteomes" id="UP001652628"/>
    </source>
</evidence>
<dbReference type="RefSeq" id="XP_016945344.3">
    <property type="nucleotide sequence ID" value="XM_017089855.4"/>
</dbReference>
<protein>
    <recommendedName>
        <fullName evidence="4">F-box domain-containing protein</fullName>
    </recommendedName>
</protein>
<feature type="region of interest" description="Disordered" evidence="1">
    <location>
        <begin position="1"/>
        <end position="39"/>
    </location>
</feature>
<dbReference type="GO" id="GO:0031146">
    <property type="term" value="P:SCF-dependent proteasomal ubiquitin-dependent protein catabolic process"/>
    <property type="evidence" value="ECO:0007669"/>
    <property type="project" value="TreeGrafter"/>
</dbReference>
<gene>
    <name evidence="3" type="primary">LOC108020981</name>
</gene>
<evidence type="ECO:0000256" key="1">
    <source>
        <dbReference type="SAM" id="MobiDB-lite"/>
    </source>
</evidence>
<dbReference type="InterPro" id="IPR032675">
    <property type="entry name" value="LRR_dom_sf"/>
</dbReference>
<reference evidence="2" key="1">
    <citation type="submission" date="2025-05" db="UniProtKB">
        <authorList>
            <consortium name="RefSeq"/>
        </authorList>
    </citation>
    <scope>NUCLEOTIDE SEQUENCE [LARGE SCALE GENOMIC DNA]</scope>
</reference>
<keyword evidence="2" id="KW-1185">Reference proteome</keyword>
<feature type="compositionally biased region" description="Low complexity" evidence="1">
    <location>
        <begin position="17"/>
        <end position="30"/>
    </location>
</feature>
<evidence type="ECO:0008006" key="4">
    <source>
        <dbReference type="Google" id="ProtNLM"/>
    </source>
</evidence>
<dbReference type="AlphaFoldDB" id="A0AB39ZXN3"/>
<organism evidence="2 3">
    <name type="scientific">Drosophila suzukii</name>
    <name type="common">Spotted-wing drosophila fruit fly</name>
    <dbReference type="NCBI Taxonomy" id="28584"/>
    <lineage>
        <taxon>Eukaryota</taxon>
        <taxon>Metazoa</taxon>
        <taxon>Ecdysozoa</taxon>
        <taxon>Arthropoda</taxon>
        <taxon>Hexapoda</taxon>
        <taxon>Insecta</taxon>
        <taxon>Pterygota</taxon>
        <taxon>Neoptera</taxon>
        <taxon>Endopterygota</taxon>
        <taxon>Diptera</taxon>
        <taxon>Brachycera</taxon>
        <taxon>Muscomorpha</taxon>
        <taxon>Ephydroidea</taxon>
        <taxon>Drosophilidae</taxon>
        <taxon>Drosophila</taxon>
        <taxon>Sophophora</taxon>
    </lineage>
</organism>
<sequence length="497" mass="57489">MSGRNGEAFEERESNTEKASSSASEENVNAGTKRKKDEEAMENDFVFKRMTKDDASFSVSEDQCRGISRENEDIQSTRSSLPRADTTIFAVHTDCWRVIFSYLDLRDQLQLAVSNRYFKNVFTTLLYKRYRHITESVTNNIDETDLHNLLEIVGWFVISYESSLDPQSNDEQHLWLLRTYCPNLRYLKMTIRRPRWYDLQQLKNLTSLHVYLNFASPEIYKNFVLGLMELPGLKKLKLEARDYIGNGLHVLENLEFLDIGSHSGFDANCLAECCIKMKQLRYLNIGKYIDELTMENFTVIVKNCLHLESLVLEVRLLEPTVAYEIVCQLPKLKHLQLWHSGSLRPSFIEGMINKTGALLEKLILEGYALETEQLEHLCEISSLRELSVGCEQLPLESLKKLKNLETLDIRMPDITNNQLLSLLTGCPLLSVLSVQFCRLITSEFVSKATRLFIGRKIKIYFHESYVDWLELPIASDNKFIQFERGVFSSTILINQDI</sequence>